<reference evidence="2" key="1">
    <citation type="submission" date="2023-02" db="EMBL/GenBank/DDBJ databases">
        <title>Colletotrichum kahawae CIFC_Que2 genome sequencing and assembly.</title>
        <authorList>
            <person name="Baroncelli R."/>
        </authorList>
    </citation>
    <scope>NUCLEOTIDE SEQUENCE</scope>
    <source>
        <strain evidence="2">CIFC_Que2</strain>
    </source>
</reference>
<feature type="compositionally biased region" description="Basic and acidic residues" evidence="1">
    <location>
        <begin position="42"/>
        <end position="59"/>
    </location>
</feature>
<organism evidence="2 3">
    <name type="scientific">Colletotrichum kahawae</name>
    <name type="common">Coffee berry disease fungus</name>
    <dbReference type="NCBI Taxonomy" id="34407"/>
    <lineage>
        <taxon>Eukaryota</taxon>
        <taxon>Fungi</taxon>
        <taxon>Dikarya</taxon>
        <taxon>Ascomycota</taxon>
        <taxon>Pezizomycotina</taxon>
        <taxon>Sordariomycetes</taxon>
        <taxon>Hypocreomycetidae</taxon>
        <taxon>Glomerellales</taxon>
        <taxon>Glomerellaceae</taxon>
        <taxon>Colletotrichum</taxon>
        <taxon>Colletotrichum gloeosporioides species complex</taxon>
    </lineage>
</organism>
<evidence type="ECO:0000256" key="1">
    <source>
        <dbReference type="SAM" id="MobiDB-lite"/>
    </source>
</evidence>
<dbReference type="Proteomes" id="UP001281614">
    <property type="component" value="Unassembled WGS sequence"/>
</dbReference>
<dbReference type="EMBL" id="VYYT01000101">
    <property type="protein sequence ID" value="KAK2770040.1"/>
    <property type="molecule type" value="Genomic_DNA"/>
</dbReference>
<accession>A0AAE0D8X9</accession>
<protein>
    <submittedName>
        <fullName evidence="2">Uncharacterized protein</fullName>
    </submittedName>
</protein>
<keyword evidence="3" id="KW-1185">Reference proteome</keyword>
<evidence type="ECO:0000313" key="2">
    <source>
        <dbReference type="EMBL" id="KAK2770040.1"/>
    </source>
</evidence>
<evidence type="ECO:0000313" key="3">
    <source>
        <dbReference type="Proteomes" id="UP001281614"/>
    </source>
</evidence>
<comment type="caution">
    <text evidence="2">The sequence shown here is derived from an EMBL/GenBank/DDBJ whole genome shotgun (WGS) entry which is preliminary data.</text>
</comment>
<sequence length="59" mass="6644">MGRRPSDGFLFFALGKTRMVQGYGDIRGKCRGGSFFFLSPGKKREREKDDGRGEVDLGR</sequence>
<proteinExistence type="predicted"/>
<gene>
    <name evidence="2" type="ORF">CKAH01_04383</name>
</gene>
<feature type="region of interest" description="Disordered" evidence="1">
    <location>
        <begin position="39"/>
        <end position="59"/>
    </location>
</feature>
<name>A0AAE0D8X9_COLKA</name>
<dbReference type="AlphaFoldDB" id="A0AAE0D8X9"/>